<dbReference type="OrthoDB" id="2282896at2759"/>
<evidence type="ECO:0008006" key="3">
    <source>
        <dbReference type="Google" id="ProtNLM"/>
    </source>
</evidence>
<sequence>MSWSELPAEILYVIFNNIGNLEGISRSQTVCKNWSVPAQHVLYEKLWFVDRHQQQFIKFIHSMKAHPSHRGQLAKAVHFGSSYSQQTNNSTGSYIFELAKLCPNIEDIIAFSPVPAFYRELACASMFYWKNLKRIPRPSVSSFEPIDYSLCVLQSQPSLQQVSISKAFCNNEFGRDFLKRLNEFSCLKNIHVLEPLRPNELNTILQRIPCASALDLVSIDDLDGYDYSRPSAPCKHIKSIEGLSVSFEEPLMDYFMDKFPKLEFLEMYLNLSIFCLRTDYQCRPSRFLKYISKIPKFNIRIVLPSFELTKSILTQIEPTALSVYLDSKKIEISQKNSAGSEVTVVYRPPSTATESIVNGIGAEEGRREGNKVTDDQIVQILEDCGYNLEWLNLNIMMNTRSFENPLNDVCRLCPKLKAFDCFKKSGNWRWRVGND</sequence>
<gene>
    <name evidence="1" type="ORF">CU098_004528</name>
</gene>
<dbReference type="EMBL" id="PJQM01003778">
    <property type="protein sequence ID" value="RCH87153.1"/>
    <property type="molecule type" value="Genomic_DNA"/>
</dbReference>
<comment type="caution">
    <text evidence="1">The sequence shown here is derived from an EMBL/GenBank/DDBJ whole genome shotgun (WGS) entry which is preliminary data.</text>
</comment>
<dbReference type="InterPro" id="IPR032675">
    <property type="entry name" value="LRR_dom_sf"/>
</dbReference>
<organism evidence="1 2">
    <name type="scientific">Rhizopus stolonifer</name>
    <name type="common">Rhizopus nigricans</name>
    <dbReference type="NCBI Taxonomy" id="4846"/>
    <lineage>
        <taxon>Eukaryota</taxon>
        <taxon>Fungi</taxon>
        <taxon>Fungi incertae sedis</taxon>
        <taxon>Mucoromycota</taxon>
        <taxon>Mucoromycotina</taxon>
        <taxon>Mucoromycetes</taxon>
        <taxon>Mucorales</taxon>
        <taxon>Mucorineae</taxon>
        <taxon>Rhizopodaceae</taxon>
        <taxon>Rhizopus</taxon>
    </lineage>
</organism>
<protein>
    <recommendedName>
        <fullName evidence="3">F-box domain-containing protein</fullName>
    </recommendedName>
</protein>
<keyword evidence="2" id="KW-1185">Reference proteome</keyword>
<evidence type="ECO:0000313" key="1">
    <source>
        <dbReference type="EMBL" id="RCH87153.1"/>
    </source>
</evidence>
<reference evidence="1 2" key="1">
    <citation type="journal article" date="2018" name="G3 (Bethesda)">
        <title>Phylogenetic and Phylogenomic Definition of Rhizopus Species.</title>
        <authorList>
            <person name="Gryganskyi A.P."/>
            <person name="Golan J."/>
            <person name="Dolatabadi S."/>
            <person name="Mondo S."/>
            <person name="Robb S."/>
            <person name="Idnurm A."/>
            <person name="Muszewska A."/>
            <person name="Steczkiewicz K."/>
            <person name="Masonjones S."/>
            <person name="Liao H.L."/>
            <person name="Gajdeczka M.T."/>
            <person name="Anike F."/>
            <person name="Vuek A."/>
            <person name="Anishchenko I.M."/>
            <person name="Voigt K."/>
            <person name="de Hoog G.S."/>
            <person name="Smith M.E."/>
            <person name="Heitman J."/>
            <person name="Vilgalys R."/>
            <person name="Stajich J.E."/>
        </authorList>
    </citation>
    <scope>NUCLEOTIDE SEQUENCE [LARGE SCALE GENOMIC DNA]</scope>
    <source>
        <strain evidence="1 2">LSU 92-RS-03</strain>
    </source>
</reference>
<dbReference type="Proteomes" id="UP000253551">
    <property type="component" value="Unassembled WGS sequence"/>
</dbReference>
<dbReference type="AlphaFoldDB" id="A0A367JB33"/>
<proteinExistence type="predicted"/>
<dbReference type="Gene3D" id="3.80.10.10">
    <property type="entry name" value="Ribonuclease Inhibitor"/>
    <property type="match status" value="1"/>
</dbReference>
<accession>A0A367JB33</accession>
<name>A0A367JB33_RHIST</name>
<evidence type="ECO:0000313" key="2">
    <source>
        <dbReference type="Proteomes" id="UP000253551"/>
    </source>
</evidence>